<organism evidence="2">
    <name type="scientific">marine metagenome</name>
    <dbReference type="NCBI Taxonomy" id="408172"/>
    <lineage>
        <taxon>unclassified sequences</taxon>
        <taxon>metagenomes</taxon>
        <taxon>ecological metagenomes</taxon>
    </lineage>
</organism>
<dbReference type="PANTHER" id="PTHR30068">
    <property type="entry name" value="URONATE ISOMERASE"/>
    <property type="match status" value="1"/>
</dbReference>
<evidence type="ECO:0000313" key="2">
    <source>
        <dbReference type="EMBL" id="SVD16246.1"/>
    </source>
</evidence>
<protein>
    <recommendedName>
        <fullName evidence="1">Phospholipid/glycerol acyltransferase domain-containing protein</fullName>
    </recommendedName>
</protein>
<evidence type="ECO:0000259" key="1">
    <source>
        <dbReference type="Pfam" id="PF01553"/>
    </source>
</evidence>
<proteinExistence type="predicted"/>
<feature type="non-terminal residue" evidence="2">
    <location>
        <position position="194"/>
    </location>
</feature>
<sequence length="194" mass="22010">MDDFEDIRPYHDAEVREVLERLVRDPELTGFLGQWLAPRLSGFFPSIVSSLISTFLRRKIHGVEDIAGFQDVVAGYARKLIREGTTEFTYEGFDQLEAGQSYLFVSNHRDIAGDSMLLDYALYLNGLDTARIAIGDNLIQREFATSLMRLNKGFFIKRSVEGRKKAYAALMQSSHFIHRSLADGHSIWIAQSEG</sequence>
<reference evidence="2" key="1">
    <citation type="submission" date="2018-05" db="EMBL/GenBank/DDBJ databases">
        <authorList>
            <person name="Lanie J.A."/>
            <person name="Ng W.-L."/>
            <person name="Kazmierczak K.M."/>
            <person name="Andrzejewski T.M."/>
            <person name="Davidsen T.M."/>
            <person name="Wayne K.J."/>
            <person name="Tettelin H."/>
            <person name="Glass J.I."/>
            <person name="Rusch D."/>
            <person name="Podicherti R."/>
            <person name="Tsui H.-C.T."/>
            <person name="Winkler M.E."/>
        </authorList>
    </citation>
    <scope>NUCLEOTIDE SEQUENCE</scope>
</reference>
<dbReference type="GO" id="GO:0042840">
    <property type="term" value="P:D-glucuronate catabolic process"/>
    <property type="evidence" value="ECO:0007669"/>
    <property type="project" value="TreeGrafter"/>
</dbReference>
<dbReference type="GO" id="GO:0016746">
    <property type="term" value="F:acyltransferase activity"/>
    <property type="evidence" value="ECO:0007669"/>
    <property type="project" value="InterPro"/>
</dbReference>
<dbReference type="InterPro" id="IPR002123">
    <property type="entry name" value="Plipid/glycerol_acylTrfase"/>
</dbReference>
<dbReference type="GO" id="GO:0019698">
    <property type="term" value="P:D-galacturonate catabolic process"/>
    <property type="evidence" value="ECO:0007669"/>
    <property type="project" value="TreeGrafter"/>
</dbReference>
<feature type="domain" description="Phospholipid/glycerol acyltransferase" evidence="1">
    <location>
        <begin position="88"/>
        <end position="189"/>
    </location>
</feature>
<dbReference type="AlphaFoldDB" id="A0A382T2F7"/>
<name>A0A382T2F7_9ZZZZ</name>
<accession>A0A382T2F7</accession>
<dbReference type="EMBL" id="UINC01133361">
    <property type="protein sequence ID" value="SVD16246.1"/>
    <property type="molecule type" value="Genomic_DNA"/>
</dbReference>
<dbReference type="Pfam" id="PF01553">
    <property type="entry name" value="Acyltransferase"/>
    <property type="match status" value="1"/>
</dbReference>
<dbReference type="PANTHER" id="PTHR30068:SF3">
    <property type="entry name" value="PHOSPHOLIPID_GLYCEROL ACYLTRANSFERASE DOMAIN-CONTAINING PROTEIN"/>
    <property type="match status" value="1"/>
</dbReference>
<gene>
    <name evidence="2" type="ORF">METZ01_LOCUS369100</name>
</gene>